<evidence type="ECO:0000256" key="5">
    <source>
        <dbReference type="ARBA" id="ARBA00022989"/>
    </source>
</evidence>
<dbReference type="PANTHER" id="PTHR10796:SF92">
    <property type="entry name" value="PATCHED-RELATED, ISOFORM A"/>
    <property type="match status" value="1"/>
</dbReference>
<accession>A0A9P0HNL9</accession>
<name>A0A9P0HNL9_NEZVI</name>
<reference evidence="11" key="1">
    <citation type="submission" date="2022-01" db="EMBL/GenBank/DDBJ databases">
        <authorList>
            <person name="King R."/>
        </authorList>
    </citation>
    <scope>NUCLEOTIDE SEQUENCE</scope>
</reference>
<feature type="transmembrane region" description="Helical" evidence="9">
    <location>
        <begin position="312"/>
        <end position="335"/>
    </location>
</feature>
<dbReference type="OrthoDB" id="6510177at2759"/>
<feature type="compositionally biased region" description="Low complexity" evidence="8">
    <location>
        <begin position="961"/>
        <end position="971"/>
    </location>
</feature>
<feature type="compositionally biased region" description="Polar residues" evidence="8">
    <location>
        <begin position="1017"/>
        <end position="1028"/>
    </location>
</feature>
<evidence type="ECO:0000256" key="4">
    <source>
        <dbReference type="ARBA" id="ARBA00022692"/>
    </source>
</evidence>
<comment type="similarity">
    <text evidence="2">Belongs to the patched family.</text>
</comment>
<evidence type="ECO:0000256" key="6">
    <source>
        <dbReference type="ARBA" id="ARBA00023136"/>
    </source>
</evidence>
<keyword evidence="12" id="KW-1185">Reference proteome</keyword>
<keyword evidence="4 9" id="KW-0812">Transmembrane</keyword>
<feature type="transmembrane region" description="Helical" evidence="9">
    <location>
        <begin position="12"/>
        <end position="39"/>
    </location>
</feature>
<dbReference type="PANTHER" id="PTHR10796">
    <property type="entry name" value="PATCHED-RELATED"/>
    <property type="match status" value="1"/>
</dbReference>
<evidence type="ECO:0000259" key="10">
    <source>
        <dbReference type="Pfam" id="PF02460"/>
    </source>
</evidence>
<dbReference type="AlphaFoldDB" id="A0A9P0HNL9"/>
<dbReference type="InterPro" id="IPR003392">
    <property type="entry name" value="PTHD_SSD"/>
</dbReference>
<feature type="region of interest" description="Disordered" evidence="8">
    <location>
        <begin position="956"/>
        <end position="984"/>
    </location>
</feature>
<evidence type="ECO:0000313" key="11">
    <source>
        <dbReference type="EMBL" id="CAH1405019.1"/>
    </source>
</evidence>
<evidence type="ECO:0000256" key="8">
    <source>
        <dbReference type="SAM" id="MobiDB-lite"/>
    </source>
</evidence>
<protein>
    <recommendedName>
        <fullName evidence="10">Patched domain-containing protein</fullName>
    </recommendedName>
</protein>
<feature type="transmembrane region" description="Helical" evidence="9">
    <location>
        <begin position="887"/>
        <end position="910"/>
    </location>
</feature>
<organism evidence="11 12">
    <name type="scientific">Nezara viridula</name>
    <name type="common">Southern green stink bug</name>
    <name type="synonym">Cimex viridulus</name>
    <dbReference type="NCBI Taxonomy" id="85310"/>
    <lineage>
        <taxon>Eukaryota</taxon>
        <taxon>Metazoa</taxon>
        <taxon>Ecdysozoa</taxon>
        <taxon>Arthropoda</taxon>
        <taxon>Hexapoda</taxon>
        <taxon>Insecta</taxon>
        <taxon>Pterygota</taxon>
        <taxon>Neoptera</taxon>
        <taxon>Paraneoptera</taxon>
        <taxon>Hemiptera</taxon>
        <taxon>Heteroptera</taxon>
        <taxon>Panheteroptera</taxon>
        <taxon>Pentatomomorpha</taxon>
        <taxon>Pentatomoidea</taxon>
        <taxon>Pentatomidae</taxon>
        <taxon>Pentatominae</taxon>
        <taxon>Nezara</taxon>
    </lineage>
</organism>
<feature type="transmembrane region" description="Helical" evidence="9">
    <location>
        <begin position="464"/>
        <end position="486"/>
    </location>
</feature>
<feature type="domain" description="Patched" evidence="10">
    <location>
        <begin position="275"/>
        <end position="336"/>
    </location>
</feature>
<dbReference type="SUPFAM" id="SSF82866">
    <property type="entry name" value="Multidrug efflux transporter AcrB transmembrane domain"/>
    <property type="match status" value="1"/>
</dbReference>
<evidence type="ECO:0000256" key="9">
    <source>
        <dbReference type="SAM" id="Phobius"/>
    </source>
</evidence>
<feature type="transmembrane region" description="Helical" evidence="9">
    <location>
        <begin position="268"/>
        <end position="292"/>
    </location>
</feature>
<feature type="transmembrane region" description="Helical" evidence="9">
    <location>
        <begin position="556"/>
        <end position="576"/>
    </location>
</feature>
<dbReference type="Pfam" id="PF02460">
    <property type="entry name" value="Patched"/>
    <property type="match status" value="1"/>
</dbReference>
<dbReference type="EMBL" id="OV725082">
    <property type="protein sequence ID" value="CAH1405019.1"/>
    <property type="molecule type" value="Genomic_DNA"/>
</dbReference>
<feature type="transmembrane region" description="Helical" evidence="9">
    <location>
        <begin position="761"/>
        <end position="779"/>
    </location>
</feature>
<dbReference type="Gene3D" id="1.20.1640.10">
    <property type="entry name" value="Multidrug efflux transporter AcrB transmembrane domain"/>
    <property type="match status" value="1"/>
</dbReference>
<dbReference type="GO" id="GO:0030659">
    <property type="term" value="C:cytoplasmic vesicle membrane"/>
    <property type="evidence" value="ECO:0007669"/>
    <property type="project" value="TreeGrafter"/>
</dbReference>
<keyword evidence="7" id="KW-0325">Glycoprotein</keyword>
<sequence>MRCRLDSLLGSWFYKLGLTVGHTPGYFIIIPILLTLLCITGYQRVHYMIDPEYLFSPENGEGKYERAVVESFFKMNYSARFNPTRITRPGRFGRVIILPKEGDDLLSVEVWRELRILDEIIRNASITFGEDQEVFTYREICARWEGECFDNDILNLDKIMEDVVTGALNLTFPIMINPVTWDAHIFPVYFGGPVVSEDGIIEKVPSLQLAYFVNADSKYQDSRGAAWEDAFLEAVGKAEDSGMFEYISTARFASRTLDIELERNTQSVVPYFGSTFIIMAVFSTLTCMMADWVRSKPLLGILGNVSAAMGTLAGFGLAVYLGIDFIGINLVSPLLMCNRSTQLSKCCQCSPRTWPGSPTCPTASSLVPLPPLPLADRSRMLDDGGKSERVLSELIPYLDSWQVVCSREFTLAEGWPNGIYKYRDRRHLRDAGGLEEDPRDRPCTGAAGPHHVRGCRLHHHHLRFAVAFIFVWHITFFAGCMAVAGYAERSNRHSILCIKVQPVSMSTEKSWLYRVFCSGGVNPKDPDNPADNPENMLMVFFRDCLAPCLSWWPVKVLILLAFAAYLGGACYGLTTLQEGLQRRKLSKADSYSIIFYDREDIYFREFPYRMQVVVTGDLTYSDPKTQEAIENLTRTFEASPYISNSLYTESWVRSFVSYVKRNQDYLNVSIDTEEDFIMNLKDLWLFKPNAFSLDVKFSDDGSKIVASRMMIQAVNISDANMEKDMVRDLRRIARESHLNVTVFHPYFVFFDQFELVKPTSIQSMIVGACIMMIISFIFIPNILCSLWVAFCIISIELGVAGYMALWDVNLDSISMINLIMCIGFSVDFTAHICYAYMSSKAETPKEKIKESLYALGLPIFQGATSTILGVIALVLAQSYIFLVFFKMIFLVILFGALHGMFLLPVLLSLFGPGSCRKKGQIQVEKFPHPYSIPHPQFRKHPSFEADLRGKFVEKDLGLGTSGEDSSESSSSKSERRRIEEEEQRQRYLEGWRRSHVRSHSYHNGGYLSDEEMRAWSNRGSYPNTNRYA</sequence>
<evidence type="ECO:0000256" key="7">
    <source>
        <dbReference type="ARBA" id="ARBA00023180"/>
    </source>
</evidence>
<feature type="transmembrane region" description="Helical" evidence="9">
    <location>
        <begin position="857"/>
        <end position="881"/>
    </location>
</feature>
<keyword evidence="5 9" id="KW-1133">Transmembrane helix</keyword>
<evidence type="ECO:0000313" key="12">
    <source>
        <dbReference type="Proteomes" id="UP001152798"/>
    </source>
</evidence>
<dbReference type="FunFam" id="1.20.1640.10:FF:000013">
    <property type="entry name" value="PaTched Related family"/>
    <property type="match status" value="1"/>
</dbReference>
<feature type="compositionally biased region" description="Basic and acidic residues" evidence="8">
    <location>
        <begin position="972"/>
        <end position="984"/>
    </location>
</feature>
<dbReference type="InterPro" id="IPR051697">
    <property type="entry name" value="Patched_domain-protein"/>
</dbReference>
<comment type="subcellular location">
    <subcellularLocation>
        <location evidence="1">Cell membrane</location>
        <topology evidence="1">Multi-pass membrane protein</topology>
    </subcellularLocation>
</comment>
<feature type="transmembrane region" description="Helical" evidence="9">
    <location>
        <begin position="732"/>
        <end position="749"/>
    </location>
</feature>
<dbReference type="GO" id="GO:0005886">
    <property type="term" value="C:plasma membrane"/>
    <property type="evidence" value="ECO:0007669"/>
    <property type="project" value="UniProtKB-SubCell"/>
</dbReference>
<dbReference type="Proteomes" id="UP001152798">
    <property type="component" value="Chromosome 6"/>
</dbReference>
<feature type="region of interest" description="Disordered" evidence="8">
    <location>
        <begin position="999"/>
        <end position="1028"/>
    </location>
</feature>
<evidence type="ECO:0000256" key="3">
    <source>
        <dbReference type="ARBA" id="ARBA00022475"/>
    </source>
</evidence>
<keyword evidence="3" id="KW-1003">Cell membrane</keyword>
<keyword evidence="6 9" id="KW-0472">Membrane</keyword>
<feature type="transmembrane region" description="Helical" evidence="9">
    <location>
        <begin position="812"/>
        <end position="836"/>
    </location>
</feature>
<evidence type="ECO:0000256" key="2">
    <source>
        <dbReference type="ARBA" id="ARBA00005585"/>
    </source>
</evidence>
<proteinExistence type="inferred from homology"/>
<gene>
    <name evidence="11" type="ORF">NEZAVI_LOCUS13317</name>
</gene>
<evidence type="ECO:0000256" key="1">
    <source>
        <dbReference type="ARBA" id="ARBA00004651"/>
    </source>
</evidence>
<feature type="transmembrane region" description="Helical" evidence="9">
    <location>
        <begin position="786"/>
        <end position="806"/>
    </location>
</feature>